<reference evidence="2 3" key="1">
    <citation type="submission" date="2021-10" db="EMBL/GenBank/DDBJ databases">
        <title>Anaerobic single-cell dispensing facilitates the cultivation of human gut bacteria.</title>
        <authorList>
            <person name="Afrizal A."/>
        </authorList>
    </citation>
    <scope>NUCLEOTIDE SEQUENCE [LARGE SCALE GENOMIC DNA]</scope>
    <source>
        <strain evidence="2 3">CLA-AA-H224</strain>
    </source>
</reference>
<evidence type="ECO:0000256" key="1">
    <source>
        <dbReference type="SAM" id="Phobius"/>
    </source>
</evidence>
<accession>A0AAE3JD56</accession>
<name>A0AAE3JD56_9FIRM</name>
<dbReference type="EMBL" id="JAJEQN010000038">
    <property type="protein sequence ID" value="MCC2222504.1"/>
    <property type="molecule type" value="Genomic_DNA"/>
</dbReference>
<feature type="transmembrane region" description="Helical" evidence="1">
    <location>
        <begin position="218"/>
        <end position="237"/>
    </location>
</feature>
<feature type="transmembrane region" description="Helical" evidence="1">
    <location>
        <begin position="38"/>
        <end position="54"/>
    </location>
</feature>
<dbReference type="Proteomes" id="UP001198200">
    <property type="component" value="Unassembled WGS sequence"/>
</dbReference>
<gene>
    <name evidence="2" type="ORF">LKD48_12835</name>
</gene>
<protein>
    <submittedName>
        <fullName evidence="2">Type II secretion system F family protein</fullName>
    </submittedName>
</protein>
<dbReference type="RefSeq" id="WP_308732197.1">
    <property type="nucleotide sequence ID" value="NZ_JAJEQN010000038.1"/>
</dbReference>
<keyword evidence="1" id="KW-0472">Membrane</keyword>
<dbReference type="PANTHER" id="PTHR35007">
    <property type="entry name" value="INTEGRAL MEMBRANE PROTEIN-RELATED"/>
    <property type="match status" value="1"/>
</dbReference>
<proteinExistence type="predicted"/>
<organism evidence="2 3">
    <name type="scientific">Anthropogastromicrobium aceti</name>
    <dbReference type="NCBI Taxonomy" id="2981768"/>
    <lineage>
        <taxon>Bacteria</taxon>
        <taxon>Bacillati</taxon>
        <taxon>Bacillota</taxon>
        <taxon>Clostridia</taxon>
        <taxon>Lachnospirales</taxon>
        <taxon>Lachnospiraceae</taxon>
        <taxon>Anthropogastromicrobium</taxon>
    </lineage>
</organism>
<keyword evidence="1" id="KW-0812">Transmembrane</keyword>
<feature type="transmembrane region" description="Helical" evidence="1">
    <location>
        <begin position="14"/>
        <end position="32"/>
    </location>
</feature>
<evidence type="ECO:0000313" key="3">
    <source>
        <dbReference type="Proteomes" id="UP001198200"/>
    </source>
</evidence>
<feature type="transmembrane region" description="Helical" evidence="1">
    <location>
        <begin position="191"/>
        <end position="212"/>
    </location>
</feature>
<keyword evidence="3" id="KW-1185">Reference proteome</keyword>
<sequence>MYCLPEVLGFKEKLLYGAVGAAGWLGLTYIFYHDFLTGFISMLPFLYFFFRWIRKSLHEKQIQRIRREFQELIQLLSGAFRTGHSAENAMQEASEQLSMMEGETAYMVQVMQTMLTKMSLGEPAEHVWLSFADACEIEEVKEFAKAFALAKRSGASMPFILQKIASQLVLKVQTQSQIETMLAGKKLEQKIMNLMPVGILLYLSVTSPQLLSVMYETMTGKMIMTVCLFIYITAYLLSERITRLE</sequence>
<dbReference type="AlphaFoldDB" id="A0AAE3JD56"/>
<dbReference type="GO" id="GO:0005886">
    <property type="term" value="C:plasma membrane"/>
    <property type="evidence" value="ECO:0007669"/>
    <property type="project" value="UniProtKB-SubCell"/>
</dbReference>
<comment type="caution">
    <text evidence="2">The sequence shown here is derived from an EMBL/GenBank/DDBJ whole genome shotgun (WGS) entry which is preliminary data.</text>
</comment>
<keyword evidence="1" id="KW-1133">Transmembrane helix</keyword>
<evidence type="ECO:0000313" key="2">
    <source>
        <dbReference type="EMBL" id="MCC2222504.1"/>
    </source>
</evidence>
<dbReference type="PANTHER" id="PTHR35007:SF1">
    <property type="entry name" value="PILUS ASSEMBLY PROTEIN"/>
    <property type="match status" value="1"/>
</dbReference>